<name>A0A1I0SFC0_9BACT</name>
<protein>
    <submittedName>
        <fullName evidence="3">Uncharacterized protein</fullName>
    </submittedName>
</protein>
<evidence type="ECO:0000256" key="1">
    <source>
        <dbReference type="SAM" id="MobiDB-lite"/>
    </source>
</evidence>
<reference evidence="4" key="1">
    <citation type="submission" date="2016-10" db="EMBL/GenBank/DDBJ databases">
        <authorList>
            <person name="Varghese N."/>
            <person name="Submissions S."/>
        </authorList>
    </citation>
    <scope>NUCLEOTIDE SEQUENCE [LARGE SCALE GENOMIC DNA]</scope>
    <source>
        <strain evidence="4">DSM 3695</strain>
    </source>
</reference>
<accession>A0A1I0SFC0</accession>
<evidence type="ECO:0000313" key="3">
    <source>
        <dbReference type="EMBL" id="SEW55836.1"/>
    </source>
</evidence>
<keyword evidence="2" id="KW-0472">Membrane</keyword>
<keyword evidence="4" id="KW-1185">Reference proteome</keyword>
<gene>
    <name evidence="3" type="ORF">SAMN04488122_6492</name>
</gene>
<dbReference type="Proteomes" id="UP000199310">
    <property type="component" value="Unassembled WGS sequence"/>
</dbReference>
<feature type="region of interest" description="Disordered" evidence="1">
    <location>
        <begin position="104"/>
        <end position="137"/>
    </location>
</feature>
<dbReference type="STRING" id="29529.SAMN04488122_6492"/>
<evidence type="ECO:0000256" key="2">
    <source>
        <dbReference type="SAM" id="Phobius"/>
    </source>
</evidence>
<proteinExistence type="predicted"/>
<keyword evidence="2" id="KW-0812">Transmembrane</keyword>
<dbReference type="AlphaFoldDB" id="A0A1I0SFC0"/>
<organism evidence="3 4">
    <name type="scientific">Chitinophaga arvensicola</name>
    <dbReference type="NCBI Taxonomy" id="29529"/>
    <lineage>
        <taxon>Bacteria</taxon>
        <taxon>Pseudomonadati</taxon>
        <taxon>Bacteroidota</taxon>
        <taxon>Chitinophagia</taxon>
        <taxon>Chitinophagales</taxon>
        <taxon>Chitinophagaceae</taxon>
        <taxon>Chitinophaga</taxon>
    </lineage>
</organism>
<feature type="region of interest" description="Disordered" evidence="1">
    <location>
        <begin position="1"/>
        <end position="20"/>
    </location>
</feature>
<dbReference type="EMBL" id="FOJG01000002">
    <property type="protein sequence ID" value="SEW55836.1"/>
    <property type="molecule type" value="Genomic_DNA"/>
</dbReference>
<feature type="transmembrane region" description="Helical" evidence="2">
    <location>
        <begin position="78"/>
        <end position="96"/>
    </location>
</feature>
<keyword evidence="2" id="KW-1133">Transmembrane helix</keyword>
<feature type="compositionally biased region" description="Basic residues" evidence="1">
    <location>
        <begin position="1"/>
        <end position="10"/>
    </location>
</feature>
<evidence type="ECO:0000313" key="4">
    <source>
        <dbReference type="Proteomes" id="UP000199310"/>
    </source>
</evidence>
<sequence>MASKRGKKNSSTKNNRDQIIVNNTTPYEDLIAAKLEQIPVPDMADSIWAGIEMQLDVATSPPDQHEQPALRYKSTTRYGVIGATIIVIAALLWWYYHQHPSTKNTFPRKPDPTVKQAPPFTDSPVKPNHSVNKSTPVIPITTKKDTLLLNNETLHSNRDSSGYPISVPYSVPTTPDSVFLPINTSPDRVFDSIYTLPKYPKPRGVKGITSEDYRISVKQDSIRK</sequence>